<keyword evidence="3" id="KW-1185">Reference proteome</keyword>
<feature type="compositionally biased region" description="Basic and acidic residues" evidence="1">
    <location>
        <begin position="35"/>
        <end position="63"/>
    </location>
</feature>
<organism evidence="4">
    <name type="scientific">Haemonchus placei</name>
    <name type="common">Barber's pole worm</name>
    <dbReference type="NCBI Taxonomy" id="6290"/>
    <lineage>
        <taxon>Eukaryota</taxon>
        <taxon>Metazoa</taxon>
        <taxon>Ecdysozoa</taxon>
        <taxon>Nematoda</taxon>
        <taxon>Chromadorea</taxon>
        <taxon>Rhabditida</taxon>
        <taxon>Rhabditina</taxon>
        <taxon>Rhabditomorpha</taxon>
        <taxon>Strongyloidea</taxon>
        <taxon>Trichostrongylidae</taxon>
        <taxon>Haemonchus</taxon>
    </lineage>
</organism>
<feature type="region of interest" description="Disordered" evidence="1">
    <location>
        <begin position="1"/>
        <end position="88"/>
    </location>
</feature>
<evidence type="ECO:0000256" key="1">
    <source>
        <dbReference type="SAM" id="MobiDB-lite"/>
    </source>
</evidence>
<dbReference type="EMBL" id="UZAF01019988">
    <property type="protein sequence ID" value="VDO65325.1"/>
    <property type="molecule type" value="Genomic_DNA"/>
</dbReference>
<reference evidence="4" key="1">
    <citation type="submission" date="2017-02" db="UniProtKB">
        <authorList>
            <consortium name="WormBaseParasite"/>
        </authorList>
    </citation>
    <scope>IDENTIFICATION</scope>
</reference>
<evidence type="ECO:0000313" key="4">
    <source>
        <dbReference type="WBParaSite" id="HPLM_0001748401-mRNA-1"/>
    </source>
</evidence>
<sequence length="225" mass="25196">MLQLLKDETLNRPASVQKPVVDEKLQASPATKPSESSKQELKVKRSVIDVRECQTQVTERETPKTSPSPRRSTRMRREETSRKKMTTTQGCNATINTVNIKKQTATVAVAPGVTIQTVKEKEIKGVDEFTAKEVATQVDDDIMTLTKIDDEPSVVQRQPNQYEKLAGEKHMVVDPILVMKRGNIDNMYMVRICKNSGGLMVGGRGGGAYSHIYDICHFYSLNKQK</sequence>
<dbReference type="OrthoDB" id="10410316at2759"/>
<dbReference type="AlphaFoldDB" id="A0A0N4WZU1"/>
<dbReference type="WBParaSite" id="HPLM_0001748401-mRNA-1">
    <property type="protein sequence ID" value="HPLM_0001748401-mRNA-1"/>
    <property type="gene ID" value="HPLM_0001748401"/>
</dbReference>
<evidence type="ECO:0000313" key="2">
    <source>
        <dbReference type="EMBL" id="VDO65325.1"/>
    </source>
</evidence>
<evidence type="ECO:0000313" key="3">
    <source>
        <dbReference type="Proteomes" id="UP000268014"/>
    </source>
</evidence>
<gene>
    <name evidence="2" type="ORF">HPLM_LOCUS17476</name>
</gene>
<feature type="compositionally biased region" description="Basic and acidic residues" evidence="1">
    <location>
        <begin position="1"/>
        <end position="10"/>
    </location>
</feature>
<proteinExistence type="predicted"/>
<reference evidence="2 3" key="2">
    <citation type="submission" date="2018-11" db="EMBL/GenBank/DDBJ databases">
        <authorList>
            <consortium name="Pathogen Informatics"/>
        </authorList>
    </citation>
    <scope>NUCLEOTIDE SEQUENCE [LARGE SCALE GENOMIC DNA]</scope>
    <source>
        <strain evidence="2 3">MHpl1</strain>
    </source>
</reference>
<accession>A0A0N4WZU1</accession>
<dbReference type="Proteomes" id="UP000268014">
    <property type="component" value="Unassembled WGS sequence"/>
</dbReference>
<protein>
    <submittedName>
        <fullName evidence="4">GAR domain-containing protein</fullName>
    </submittedName>
</protein>
<name>A0A0N4WZU1_HAEPC</name>